<name>A0ABY8G1K9_9ACTO</name>
<evidence type="ECO:0000313" key="8">
    <source>
        <dbReference type="EMBL" id="WFM84028.1"/>
    </source>
</evidence>
<evidence type="ECO:0000256" key="3">
    <source>
        <dbReference type="ARBA" id="ARBA00022692"/>
    </source>
</evidence>
<feature type="transmembrane region" description="Helical" evidence="6">
    <location>
        <begin position="109"/>
        <end position="130"/>
    </location>
</feature>
<evidence type="ECO:0000256" key="6">
    <source>
        <dbReference type="SAM" id="Phobius"/>
    </source>
</evidence>
<dbReference type="PANTHER" id="PTHR34697:SF2">
    <property type="entry name" value="PHOSPHATIDYLGLYCEROL LYSYLTRANSFERASE"/>
    <property type="match status" value="1"/>
</dbReference>
<feature type="transmembrane region" description="Helical" evidence="6">
    <location>
        <begin position="263"/>
        <end position="281"/>
    </location>
</feature>
<feature type="domain" description="Phosphatidylglycerol lysyltransferase C-terminal" evidence="7">
    <location>
        <begin position="529"/>
        <end position="771"/>
    </location>
</feature>
<protein>
    <submittedName>
        <fullName evidence="8">DUF2156 domain-containing protein</fullName>
    </submittedName>
</protein>
<evidence type="ECO:0000259" key="7">
    <source>
        <dbReference type="Pfam" id="PF09924"/>
    </source>
</evidence>
<dbReference type="InterPro" id="IPR051211">
    <property type="entry name" value="PG_lysyltransferase"/>
</dbReference>
<sequence>MAALWALWASQGGDHLALRHTFGLRATGDLNFLHIFSSGLTSATFQGVIGASAGILTLGFIAERTLGSARFALLSLATHVIFAPFGLWFAHVSAPYLESIATAGTADYLLSPGAWIFGTSMFATAFMPAVWKRRLRLAGFVITATQTLFLGNVTNTVAFISVIGGITAGSLVAGLGFPRMRTLRQSSARERRVLVAVLFGAVAIAPVLIGTHPTASGLFSDANFLIWQPYALAFHADWACTSNDMARCAAMDQLVAFEGISNTIANIIPVLIQLIFAWGLVRAKRAVWIGGIMSTLATIAIVIIQFIQIGLLYGDLSTVLALTAFSLIPWFVVLLALLATRKLYTVRTSSKAHTQAIVFVVGGIMAAAAIWFIGTAVFATQFTPEIGASQAFGEFFVRLLPPIASILLPLGNVPAGAGAWFSFIWTGTIFWVLVAIALYFLVVDSHSELRFNDRIKARQILEHGTGDHLSFMTLWEGNSYFFHELGYVAYRVSNGVAVTLGGPVFAGHSESLAHDDESMSVADTLPTDADRHVLASAFEDFVQKQGWQIAWYSVNEEFTRPGFKKLHVAEEGVLSADTKFTGKKFQNVRTAKNNAKKEGIEAIWTDWESLDIDMRARVTALSEQWVAEKALPEMGFTLGSLDELKIPGTKMMLAVDQSRHLHGITSWLPVYEGGRLVGYTLDFMRRDSDGWRSVVEFLLGESVPKMDELGLKWVSLSGAPLARSKAIANPSFLDVVLERTGALIEPLYGFRSLASSKYKFNPDHHGWYLAYDDELALGKIGMAISHCYLPELGPKGVAEIVRVYFEAQKQAKIDEENKARRRAEVEARDAVIKAIHRGLPAPEEAIAVLGSDTVAQIVAEAARSE</sequence>
<feature type="transmembrane region" description="Helical" evidence="6">
    <location>
        <begin position="159"/>
        <end position="180"/>
    </location>
</feature>
<dbReference type="InterPro" id="IPR024320">
    <property type="entry name" value="LPG_synthase_C"/>
</dbReference>
<reference evidence="8 9" key="1">
    <citation type="submission" date="2023-03" db="EMBL/GenBank/DDBJ databases">
        <title>Complete genome of Arcanobacterium canis strain DSM 25104 isolated in 2010 from a canine otitis externa in Germany.</title>
        <authorList>
            <person name="Borowiak M."/>
            <person name="Kreitlow A."/>
            <person name="Malorny B."/>
            <person name="Laemmler C."/>
            <person name="Prenger-Berninghoff E."/>
            <person name="Ploetz M."/>
            <person name="Abdulmawjood A."/>
        </authorList>
    </citation>
    <scope>NUCLEOTIDE SEQUENCE [LARGE SCALE GENOMIC DNA]</scope>
    <source>
        <strain evidence="8 9">DSM 25104</strain>
    </source>
</reference>
<feature type="transmembrane region" description="Helical" evidence="6">
    <location>
        <begin position="192"/>
        <end position="209"/>
    </location>
</feature>
<feature type="transmembrane region" description="Helical" evidence="6">
    <location>
        <begin position="137"/>
        <end position="153"/>
    </location>
</feature>
<feature type="transmembrane region" description="Helical" evidence="6">
    <location>
        <begin position="43"/>
        <end position="62"/>
    </location>
</feature>
<gene>
    <name evidence="8" type="ORF">P7079_03380</name>
</gene>
<dbReference type="PANTHER" id="PTHR34697">
    <property type="entry name" value="PHOSPHATIDYLGLYCEROL LYSYLTRANSFERASE"/>
    <property type="match status" value="1"/>
</dbReference>
<dbReference type="EMBL" id="CP121208">
    <property type="protein sequence ID" value="WFM84028.1"/>
    <property type="molecule type" value="Genomic_DNA"/>
</dbReference>
<comment type="subcellular location">
    <subcellularLocation>
        <location evidence="1">Cell membrane</location>
        <topology evidence="1">Multi-pass membrane protein</topology>
    </subcellularLocation>
</comment>
<feature type="transmembrane region" description="Helical" evidence="6">
    <location>
        <begin position="417"/>
        <end position="442"/>
    </location>
</feature>
<evidence type="ECO:0000256" key="1">
    <source>
        <dbReference type="ARBA" id="ARBA00004651"/>
    </source>
</evidence>
<keyword evidence="4 6" id="KW-1133">Transmembrane helix</keyword>
<keyword evidence="2" id="KW-1003">Cell membrane</keyword>
<feature type="transmembrane region" description="Helical" evidence="6">
    <location>
        <begin position="69"/>
        <end position="89"/>
    </location>
</feature>
<accession>A0ABY8G1K9</accession>
<keyword evidence="3 6" id="KW-0812">Transmembrane</keyword>
<evidence type="ECO:0000256" key="4">
    <source>
        <dbReference type="ARBA" id="ARBA00022989"/>
    </source>
</evidence>
<evidence type="ECO:0000256" key="2">
    <source>
        <dbReference type="ARBA" id="ARBA00022475"/>
    </source>
</evidence>
<keyword evidence="9" id="KW-1185">Reference proteome</keyword>
<dbReference type="Proteomes" id="UP001215216">
    <property type="component" value="Chromosome"/>
</dbReference>
<evidence type="ECO:0000313" key="9">
    <source>
        <dbReference type="Proteomes" id="UP001215216"/>
    </source>
</evidence>
<keyword evidence="5 6" id="KW-0472">Membrane</keyword>
<dbReference type="Pfam" id="PF09924">
    <property type="entry name" value="LPG_synthase_C"/>
    <property type="match status" value="1"/>
</dbReference>
<organism evidence="8 9">
    <name type="scientific">Arcanobacterium canis</name>
    <dbReference type="NCBI Taxonomy" id="999183"/>
    <lineage>
        <taxon>Bacteria</taxon>
        <taxon>Bacillati</taxon>
        <taxon>Actinomycetota</taxon>
        <taxon>Actinomycetes</taxon>
        <taxon>Actinomycetales</taxon>
        <taxon>Actinomycetaceae</taxon>
        <taxon>Arcanobacterium</taxon>
    </lineage>
</organism>
<dbReference type="RefSeq" id="WP_278013423.1">
    <property type="nucleotide sequence ID" value="NZ_CP121208.1"/>
</dbReference>
<proteinExistence type="predicted"/>
<feature type="transmembrane region" description="Helical" evidence="6">
    <location>
        <begin position="319"/>
        <end position="344"/>
    </location>
</feature>
<evidence type="ECO:0000256" key="5">
    <source>
        <dbReference type="ARBA" id="ARBA00023136"/>
    </source>
</evidence>
<feature type="transmembrane region" description="Helical" evidence="6">
    <location>
        <begin position="288"/>
        <end position="313"/>
    </location>
</feature>
<feature type="transmembrane region" description="Helical" evidence="6">
    <location>
        <begin position="356"/>
        <end position="379"/>
    </location>
</feature>